<keyword evidence="3" id="KW-1185">Reference proteome</keyword>
<organism evidence="2 3">
    <name type="scientific">Chromobacterium alticapitis</name>
    <dbReference type="NCBI Taxonomy" id="2073169"/>
    <lineage>
        <taxon>Bacteria</taxon>
        <taxon>Pseudomonadati</taxon>
        <taxon>Pseudomonadota</taxon>
        <taxon>Betaproteobacteria</taxon>
        <taxon>Neisseriales</taxon>
        <taxon>Chromobacteriaceae</taxon>
        <taxon>Chromobacterium</taxon>
    </lineage>
</organism>
<name>A0A2S5DJU0_9NEIS</name>
<dbReference type="RefSeq" id="WP_103901390.1">
    <property type="nucleotide sequence ID" value="NZ_PQWB01000015.1"/>
</dbReference>
<dbReference type="InterPro" id="IPR036684">
    <property type="entry name" value="Ca_lectin_sf"/>
</dbReference>
<evidence type="ECO:0000313" key="3">
    <source>
        <dbReference type="Proteomes" id="UP000237082"/>
    </source>
</evidence>
<gene>
    <name evidence="2" type="ORF">C2I19_03795</name>
</gene>
<feature type="domain" description="Calcium-mediated lectin" evidence="1">
    <location>
        <begin position="7"/>
        <end position="113"/>
    </location>
</feature>
<keyword evidence="2" id="KW-0430">Lectin</keyword>
<dbReference type="EMBL" id="PQWB01000015">
    <property type="protein sequence ID" value="POZ63343.1"/>
    <property type="molecule type" value="Genomic_DNA"/>
</dbReference>
<reference evidence="3" key="1">
    <citation type="submission" date="2018-02" db="EMBL/GenBank/DDBJ databases">
        <authorList>
            <person name="O'Hara-Hanley K."/>
            <person name="Soby S."/>
        </authorList>
    </citation>
    <scope>NUCLEOTIDE SEQUENCE [LARGE SCALE GENOMIC DNA]</scope>
    <source>
        <strain evidence="3">MWU14-2602</strain>
    </source>
</reference>
<proteinExistence type="predicted"/>
<evidence type="ECO:0000259" key="1">
    <source>
        <dbReference type="Pfam" id="PF07472"/>
    </source>
</evidence>
<dbReference type="OrthoDB" id="4351109at2"/>
<protein>
    <submittedName>
        <fullName evidence="2">Fucose-binding lectin</fullName>
    </submittedName>
</protein>
<dbReference type="InterPro" id="IPR010907">
    <property type="entry name" value="Ca-mediated_lectin"/>
</dbReference>
<dbReference type="Proteomes" id="UP000237082">
    <property type="component" value="Unassembled WGS sequence"/>
</dbReference>
<dbReference type="GO" id="GO:0030246">
    <property type="term" value="F:carbohydrate binding"/>
    <property type="evidence" value="ECO:0007669"/>
    <property type="project" value="UniProtKB-KW"/>
</dbReference>
<dbReference type="Gene3D" id="2.60.120.400">
    <property type="entry name" value="Calcium-mediated lectin"/>
    <property type="match status" value="1"/>
</dbReference>
<sequence length="114" mass="12036">MAQQGVFTLPANINFGVTVLTNAAYVQNVEIFVNNELRASFSGSGTNNNNLGTKVINSGNGSVRVQITANGKQSDMVSSQLVLANKLNMAIVGSEDGTDMDYNDAIAILNWPLG</sequence>
<comment type="caution">
    <text evidence="2">The sequence shown here is derived from an EMBL/GenBank/DDBJ whole genome shotgun (WGS) entry which is preliminary data.</text>
</comment>
<dbReference type="Pfam" id="PF07472">
    <property type="entry name" value="PA-IIL"/>
    <property type="match status" value="1"/>
</dbReference>
<dbReference type="SUPFAM" id="SSF82026">
    <property type="entry name" value="Calcium-mediated lectin"/>
    <property type="match status" value="1"/>
</dbReference>
<dbReference type="AlphaFoldDB" id="A0A2S5DJU0"/>
<accession>A0A2S5DJU0</accession>
<evidence type="ECO:0000313" key="2">
    <source>
        <dbReference type="EMBL" id="POZ63343.1"/>
    </source>
</evidence>